<keyword evidence="5" id="KW-1133">Transmembrane helix</keyword>
<sequence length="158" mass="17322" precursor="true">MSKRFLQIALVCILSVTMLGAGKPNASFDKIGHKLMCQCSCGQILLECNHVGCPVSGPMIDELHAQIATGLPEAGVLNWFIGKYGPIVLAEPIRGGFDDVAWIVPCVIFVLATLGVVLLIRMWHRRHAQLQPAIPASMPNTTTDTMRDRIRHDTDFDS</sequence>
<evidence type="ECO:0000313" key="8">
    <source>
        <dbReference type="EMBL" id="AEU35768.1"/>
    </source>
</evidence>
<proteinExistence type="inferred from homology"/>
<organism evidence="8 9">
    <name type="scientific">Granulicella mallensis (strain ATCC BAA-1857 / DSM 23137 / MP5ACTX8)</name>
    <dbReference type="NCBI Taxonomy" id="682795"/>
    <lineage>
        <taxon>Bacteria</taxon>
        <taxon>Pseudomonadati</taxon>
        <taxon>Acidobacteriota</taxon>
        <taxon>Terriglobia</taxon>
        <taxon>Terriglobales</taxon>
        <taxon>Acidobacteriaceae</taxon>
        <taxon>Granulicella</taxon>
    </lineage>
</organism>
<evidence type="ECO:0000256" key="3">
    <source>
        <dbReference type="ARBA" id="ARBA00022723"/>
    </source>
</evidence>
<dbReference type="InterPro" id="IPR038297">
    <property type="entry name" value="CcmH/CycL/NrfF/Ccl2_sf"/>
</dbReference>
<feature type="chain" id="PRO_5011019357" description="Cytochrome c-type biogenesis protein" evidence="5">
    <location>
        <begin position="22"/>
        <end position="158"/>
    </location>
</feature>
<keyword evidence="2 5" id="KW-0349">Heme</keyword>
<keyword evidence="3 5" id="KW-0479">Metal-binding</keyword>
<evidence type="ECO:0000256" key="6">
    <source>
        <dbReference type="SAM" id="MobiDB-lite"/>
    </source>
</evidence>
<dbReference type="Gene3D" id="1.10.8.640">
    <property type="entry name" value="Cytochrome C biogenesis protein"/>
    <property type="match status" value="1"/>
</dbReference>
<dbReference type="EMBL" id="CP003130">
    <property type="protein sequence ID" value="AEU35768.1"/>
    <property type="molecule type" value="Genomic_DNA"/>
</dbReference>
<evidence type="ECO:0000256" key="1">
    <source>
        <dbReference type="ARBA" id="ARBA00010342"/>
    </source>
</evidence>
<reference evidence="8 9" key="1">
    <citation type="submission" date="2011-11" db="EMBL/GenBank/DDBJ databases">
        <title>Complete sequence of Granulicella mallensis MP5ACTX8.</title>
        <authorList>
            <consortium name="US DOE Joint Genome Institute"/>
            <person name="Lucas S."/>
            <person name="Copeland A."/>
            <person name="Lapidus A."/>
            <person name="Cheng J.-F."/>
            <person name="Goodwin L."/>
            <person name="Pitluck S."/>
            <person name="Peters L."/>
            <person name="Lu M."/>
            <person name="Detter J.C."/>
            <person name="Han C."/>
            <person name="Tapia R."/>
            <person name="Land M."/>
            <person name="Hauser L."/>
            <person name="Kyrpides N."/>
            <person name="Ivanova N."/>
            <person name="Mikhailova N."/>
            <person name="Pagani I."/>
            <person name="Rawat S."/>
            <person name="Mannisto M."/>
            <person name="Haggblom M."/>
            <person name="Woyke T."/>
        </authorList>
    </citation>
    <scope>NUCLEOTIDE SEQUENCE [LARGE SCALE GENOMIC DNA]</scope>
    <source>
        <strain evidence="9">ATCC BAA-1857 / DSM 23137 / MP5ACTX8</strain>
    </source>
</reference>
<evidence type="ECO:0000313" key="9">
    <source>
        <dbReference type="Proteomes" id="UP000007113"/>
    </source>
</evidence>
<gene>
    <name evidence="8" type="ordered locus">AciX8_1425</name>
</gene>
<keyword evidence="4 5" id="KW-0408">Iron</keyword>
<name>G8P052_GRAMM</name>
<evidence type="ECO:0000256" key="5">
    <source>
        <dbReference type="RuleBase" id="RU364112"/>
    </source>
</evidence>
<dbReference type="Pfam" id="PF03918">
    <property type="entry name" value="CcmH"/>
    <property type="match status" value="1"/>
</dbReference>
<feature type="compositionally biased region" description="Basic and acidic residues" evidence="6">
    <location>
        <begin position="145"/>
        <end position="158"/>
    </location>
</feature>
<comment type="similarity">
    <text evidence="1 5">Belongs to the CcmH/CycL/Ccl2/NrfF family.</text>
</comment>
<dbReference type="eggNOG" id="COG3088">
    <property type="taxonomic scope" value="Bacteria"/>
</dbReference>
<protein>
    <recommendedName>
        <fullName evidence="5">Cytochrome c-type biogenesis protein</fullName>
    </recommendedName>
</protein>
<feature type="signal peptide" evidence="5">
    <location>
        <begin position="1"/>
        <end position="21"/>
    </location>
</feature>
<dbReference type="RefSeq" id="WP_014264648.1">
    <property type="nucleotide sequence ID" value="NC_016631.1"/>
</dbReference>
<dbReference type="Proteomes" id="UP000007113">
    <property type="component" value="Chromosome"/>
</dbReference>
<keyword evidence="5" id="KW-0812">Transmembrane</keyword>
<feature type="region of interest" description="Disordered" evidence="6">
    <location>
        <begin position="135"/>
        <end position="158"/>
    </location>
</feature>
<comment type="function">
    <text evidence="5">Possible subunit of a heme lyase.</text>
</comment>
<feature type="transmembrane region" description="Helical" evidence="5">
    <location>
        <begin position="100"/>
        <end position="120"/>
    </location>
</feature>
<dbReference type="KEGG" id="gma:AciX8_1425"/>
<evidence type="ECO:0000256" key="2">
    <source>
        <dbReference type="ARBA" id="ARBA00022617"/>
    </source>
</evidence>
<evidence type="ECO:0000259" key="7">
    <source>
        <dbReference type="Pfam" id="PF03918"/>
    </source>
</evidence>
<dbReference type="InterPro" id="IPR005616">
    <property type="entry name" value="CcmH/CycL/Ccl2/NrfF_N"/>
</dbReference>
<dbReference type="HOGENOM" id="CLU_1651322_0_0_0"/>
<dbReference type="OrthoDB" id="121848at2"/>
<dbReference type="STRING" id="682795.AciX8_1425"/>
<dbReference type="AlphaFoldDB" id="G8P052"/>
<dbReference type="GO" id="GO:0046872">
    <property type="term" value="F:metal ion binding"/>
    <property type="evidence" value="ECO:0007669"/>
    <property type="project" value="UniProtKB-KW"/>
</dbReference>
<keyword evidence="5" id="KW-0732">Signal</keyword>
<keyword evidence="5" id="KW-0472">Membrane</keyword>
<evidence type="ECO:0000256" key="4">
    <source>
        <dbReference type="ARBA" id="ARBA00023004"/>
    </source>
</evidence>
<accession>G8P052</accession>
<feature type="domain" description="CcmH/CycL/Ccl2/NrfF N-terminal" evidence="7">
    <location>
        <begin position="24"/>
        <end position="130"/>
    </location>
</feature>
<keyword evidence="9" id="KW-1185">Reference proteome</keyword>